<accession>A0A8W8P0U4</accession>
<keyword evidence="2" id="KW-0964">Secreted</keyword>
<feature type="signal peptide" evidence="6">
    <location>
        <begin position="1"/>
        <end position="19"/>
    </location>
</feature>
<keyword evidence="5" id="KW-0325">Glycoprotein</keyword>
<evidence type="ECO:0000256" key="1">
    <source>
        <dbReference type="ARBA" id="ARBA00004613"/>
    </source>
</evidence>
<dbReference type="PROSITE" id="PS50234">
    <property type="entry name" value="VWFA"/>
    <property type="match status" value="3"/>
</dbReference>
<dbReference type="FunFam" id="3.40.50.410:FF:000004">
    <property type="entry name" value="collagen alpha-6(VI) chain"/>
    <property type="match status" value="1"/>
</dbReference>
<feature type="chain" id="PRO_5036484716" description="VWFA domain-containing protein" evidence="6">
    <location>
        <begin position="20"/>
        <end position="659"/>
    </location>
</feature>
<dbReference type="SMART" id="SM00327">
    <property type="entry name" value="VWA"/>
    <property type="match status" value="3"/>
</dbReference>
<evidence type="ECO:0000259" key="7">
    <source>
        <dbReference type="PROSITE" id="PS50234"/>
    </source>
</evidence>
<dbReference type="PRINTS" id="PR00453">
    <property type="entry name" value="VWFADOMAIN"/>
</dbReference>
<feature type="domain" description="VWFA" evidence="7">
    <location>
        <begin position="31"/>
        <end position="209"/>
    </location>
</feature>
<evidence type="ECO:0000256" key="6">
    <source>
        <dbReference type="SAM" id="SignalP"/>
    </source>
</evidence>
<organism evidence="8 9">
    <name type="scientific">Magallana gigas</name>
    <name type="common">Pacific oyster</name>
    <name type="synonym">Crassostrea gigas</name>
    <dbReference type="NCBI Taxonomy" id="29159"/>
    <lineage>
        <taxon>Eukaryota</taxon>
        <taxon>Metazoa</taxon>
        <taxon>Spiralia</taxon>
        <taxon>Lophotrochozoa</taxon>
        <taxon>Mollusca</taxon>
        <taxon>Bivalvia</taxon>
        <taxon>Autobranchia</taxon>
        <taxon>Pteriomorphia</taxon>
        <taxon>Ostreida</taxon>
        <taxon>Ostreoidea</taxon>
        <taxon>Ostreidae</taxon>
        <taxon>Magallana</taxon>
    </lineage>
</organism>
<comment type="subcellular location">
    <subcellularLocation>
        <location evidence="1">Secreted</location>
    </subcellularLocation>
</comment>
<reference evidence="8" key="1">
    <citation type="submission" date="2022-08" db="UniProtKB">
        <authorList>
            <consortium name="EnsemblMetazoa"/>
        </authorList>
    </citation>
    <scope>IDENTIFICATION</scope>
    <source>
        <strain evidence="8">05x7-T-G4-1.051#20</strain>
    </source>
</reference>
<evidence type="ECO:0000313" key="9">
    <source>
        <dbReference type="Proteomes" id="UP000005408"/>
    </source>
</evidence>
<evidence type="ECO:0000256" key="4">
    <source>
        <dbReference type="ARBA" id="ARBA00022737"/>
    </source>
</evidence>
<evidence type="ECO:0000256" key="2">
    <source>
        <dbReference type="ARBA" id="ARBA00022525"/>
    </source>
</evidence>
<dbReference type="InterPro" id="IPR002035">
    <property type="entry name" value="VWF_A"/>
</dbReference>
<protein>
    <recommendedName>
        <fullName evidence="7">VWFA domain-containing protein</fullName>
    </recommendedName>
</protein>
<dbReference type="PANTHER" id="PTHR24020:SF20">
    <property type="entry name" value="PH DOMAIN-CONTAINING PROTEIN"/>
    <property type="match status" value="1"/>
</dbReference>
<evidence type="ECO:0000256" key="5">
    <source>
        <dbReference type="ARBA" id="ARBA00023180"/>
    </source>
</evidence>
<dbReference type="PANTHER" id="PTHR24020">
    <property type="entry name" value="COLLAGEN ALPHA"/>
    <property type="match status" value="1"/>
</dbReference>
<dbReference type="InterPro" id="IPR036465">
    <property type="entry name" value="vWFA_dom_sf"/>
</dbReference>
<dbReference type="InterPro" id="IPR050525">
    <property type="entry name" value="ECM_Assembly_Org"/>
</dbReference>
<feature type="domain" description="VWFA" evidence="7">
    <location>
        <begin position="478"/>
        <end position="650"/>
    </location>
</feature>
<dbReference type="AlphaFoldDB" id="A0A8W8P0U4"/>
<dbReference type="Pfam" id="PF00092">
    <property type="entry name" value="VWA"/>
    <property type="match status" value="3"/>
</dbReference>
<dbReference type="GO" id="GO:0005576">
    <property type="term" value="C:extracellular region"/>
    <property type="evidence" value="ECO:0007669"/>
    <property type="project" value="UniProtKB-SubCell"/>
</dbReference>
<keyword evidence="4" id="KW-0677">Repeat</keyword>
<keyword evidence="9" id="KW-1185">Reference proteome</keyword>
<keyword evidence="3 6" id="KW-0732">Signal</keyword>
<proteinExistence type="predicted"/>
<evidence type="ECO:0000256" key="3">
    <source>
        <dbReference type="ARBA" id="ARBA00022729"/>
    </source>
</evidence>
<dbReference type="Gene3D" id="3.40.50.410">
    <property type="entry name" value="von Willebrand factor, type A domain"/>
    <property type="match status" value="3"/>
</dbReference>
<dbReference type="SUPFAM" id="SSF53300">
    <property type="entry name" value="vWA-like"/>
    <property type="match status" value="3"/>
</dbReference>
<name>A0A8W8P0U4_MAGGI</name>
<feature type="domain" description="VWFA" evidence="7">
    <location>
        <begin position="219"/>
        <end position="411"/>
    </location>
</feature>
<sequence>MNGVFAFLLVQASLVFVQADFKAECDLVPADFVFLLDSSGSETTKGFKTQLAFISNFTSNFEVGADKAQFAAVTFSTGVHKNFYLNEHATQASVLDAINKIQYSDGETYTDLGLNFVRNNVLQANHGARPNVAKYVIVLTDGRSNDNSKTVQAAMALHNVPNVTVIAIGIGHAIDVNELHIIATDRNHSFVVNNFDLLHTLEVELVDKTCTLCGDYPADIAFLIDSSGSESGAQFDNERNFVSMVTNEFAINPNDTMVAVSQFATTSRTDILFNQYPDKDSLLNAIARIQWMNGESNTHTGLNELAHHVFQVKSHNIHHGHHGHQAVTYGPRSESAKIAIVLTDGRSLEPDQTIRAAHQLHNMGVEVFVIGMGHSVDFRELQQIATDRDHVYRISSTNDLAAIHTNIVDAICKLKVPPPTTTPMPTTTTTLPTTTVKQEIWVTLMRNENEIIQRLRYAKHSSPTRYVKYNACGQKPADIVFLLDASESEQAEGFGKEIQFVYNFARKFHIGPQNVQFSSVTFSSNVRNDFFLNTYSNRHDVLNAIQKISYMQGGTNTSFGLKFVRDNSFKPQNGARTNATKIVIVITDGQSADSAATKHEAQLLHHQGVLVYAVGVGSDVDSSELKAISSNGTPILVTDFSLLHDIQASLETAACHGGT</sequence>
<dbReference type="EnsemblMetazoa" id="G8881.1">
    <property type="protein sequence ID" value="G8881.1:cds"/>
    <property type="gene ID" value="G8881"/>
</dbReference>
<dbReference type="Proteomes" id="UP000005408">
    <property type="component" value="Unassembled WGS sequence"/>
</dbReference>
<evidence type="ECO:0000313" key="8">
    <source>
        <dbReference type="EnsemblMetazoa" id="G8881.1:cds"/>
    </source>
</evidence>